<keyword evidence="6 9" id="KW-0472">Membrane</keyword>
<dbReference type="RefSeq" id="XP_044723517.1">
    <property type="nucleotide sequence ID" value="XM_044862491.1"/>
</dbReference>
<keyword evidence="13" id="KW-1185">Reference proteome</keyword>
<feature type="transmembrane region" description="Helical" evidence="9">
    <location>
        <begin position="274"/>
        <end position="295"/>
    </location>
</feature>
<dbReference type="PANTHER" id="PTHR15071:SF0">
    <property type="entry name" value="MANNOSE 6-PHOSPHATE RECEPTOR-LIKE PROTEIN 1"/>
    <property type="match status" value="1"/>
</dbReference>
<evidence type="ECO:0000256" key="9">
    <source>
        <dbReference type="SAM" id="Phobius"/>
    </source>
</evidence>
<evidence type="ECO:0000313" key="12">
    <source>
        <dbReference type="EMBL" id="KAH0966004.1"/>
    </source>
</evidence>
<dbReference type="InterPro" id="IPR009011">
    <property type="entry name" value="Man6P_isomerase_rcpt-bd_dom_sf"/>
</dbReference>
<dbReference type="AlphaFoldDB" id="A0A9P8SL88"/>
<evidence type="ECO:0000256" key="2">
    <source>
        <dbReference type="ARBA" id="ARBA00022448"/>
    </source>
</evidence>
<accession>A0A9P8SL88</accession>
<evidence type="ECO:0000256" key="7">
    <source>
        <dbReference type="ARBA" id="ARBA00023157"/>
    </source>
</evidence>
<evidence type="ECO:0000256" key="8">
    <source>
        <dbReference type="ARBA" id="ARBA00023180"/>
    </source>
</evidence>
<evidence type="ECO:0000256" key="1">
    <source>
        <dbReference type="ARBA" id="ARBA00004308"/>
    </source>
</evidence>
<dbReference type="OrthoDB" id="4504960at2759"/>
<dbReference type="GeneID" id="68353149"/>
<dbReference type="PROSITE" id="PS51914">
    <property type="entry name" value="MRH"/>
    <property type="match status" value="1"/>
</dbReference>
<dbReference type="InterPro" id="IPR044865">
    <property type="entry name" value="MRH_dom"/>
</dbReference>
<dbReference type="GO" id="GO:0005770">
    <property type="term" value="C:late endosome"/>
    <property type="evidence" value="ECO:0007669"/>
    <property type="project" value="TreeGrafter"/>
</dbReference>
<dbReference type="GO" id="GO:0000139">
    <property type="term" value="C:Golgi membrane"/>
    <property type="evidence" value="ECO:0007669"/>
    <property type="project" value="UniProtKB-SubCell"/>
</dbReference>
<evidence type="ECO:0000256" key="3">
    <source>
        <dbReference type="ARBA" id="ARBA00022692"/>
    </source>
</evidence>
<keyword evidence="3 9" id="KW-0812">Transmembrane</keyword>
<evidence type="ECO:0000256" key="6">
    <source>
        <dbReference type="ARBA" id="ARBA00023136"/>
    </source>
</evidence>
<evidence type="ECO:0000256" key="5">
    <source>
        <dbReference type="ARBA" id="ARBA00022989"/>
    </source>
</evidence>
<feature type="domain" description="MRH" evidence="11">
    <location>
        <begin position="56"/>
        <end position="225"/>
    </location>
</feature>
<feature type="chain" id="PRO_5040296506" evidence="10">
    <location>
        <begin position="19"/>
        <end position="335"/>
    </location>
</feature>
<evidence type="ECO:0000313" key="13">
    <source>
        <dbReference type="Proteomes" id="UP000824596"/>
    </source>
</evidence>
<comment type="caution">
    <text evidence="12">The sequence shown here is derived from an EMBL/GenBank/DDBJ whole genome shotgun (WGS) entry which is preliminary data.</text>
</comment>
<feature type="signal peptide" evidence="10">
    <location>
        <begin position="1"/>
        <end position="18"/>
    </location>
</feature>
<dbReference type="GO" id="GO:0010008">
    <property type="term" value="C:endosome membrane"/>
    <property type="evidence" value="ECO:0007669"/>
    <property type="project" value="UniProtKB-SubCell"/>
</dbReference>
<protein>
    <submittedName>
        <fullName evidence="12">Autophagy-related protein</fullName>
    </submittedName>
</protein>
<keyword evidence="5 9" id="KW-1133">Transmembrane helix</keyword>
<comment type="subcellular location">
    <subcellularLocation>
        <location evidence="1">Endomembrane system</location>
    </subcellularLocation>
</comment>
<organism evidence="12 13">
    <name type="scientific">Hirsutella rhossiliensis</name>
    <dbReference type="NCBI Taxonomy" id="111463"/>
    <lineage>
        <taxon>Eukaryota</taxon>
        <taxon>Fungi</taxon>
        <taxon>Dikarya</taxon>
        <taxon>Ascomycota</taxon>
        <taxon>Pezizomycotina</taxon>
        <taxon>Sordariomycetes</taxon>
        <taxon>Hypocreomycetidae</taxon>
        <taxon>Hypocreales</taxon>
        <taxon>Ophiocordycipitaceae</taxon>
        <taxon>Hirsutella</taxon>
    </lineage>
</organism>
<evidence type="ECO:0000259" key="11">
    <source>
        <dbReference type="PROSITE" id="PS51914"/>
    </source>
</evidence>
<keyword evidence="4 10" id="KW-0732">Signal</keyword>
<dbReference type="Pfam" id="PF02157">
    <property type="entry name" value="Man-6-P_recep"/>
    <property type="match status" value="1"/>
</dbReference>
<keyword evidence="7" id="KW-1015">Disulfide bond</keyword>
<proteinExistence type="predicted"/>
<keyword evidence="8" id="KW-0325">Glycoprotein</keyword>
<feature type="transmembrane region" description="Helical" evidence="9">
    <location>
        <begin position="239"/>
        <end position="262"/>
    </location>
</feature>
<gene>
    <name evidence="12" type="ORF">HRG_04020</name>
</gene>
<sequence>MRFSLAAALAAAAALASAVDHAASTTTPVPACTATSSTGSGAFFDLRPDTAARHDKDQPHKTGASKDYHAKGYDYGKNFTLNICGAVVEPVTDVVGLNKDLWANVSAYYMAHGNIYSIGSESMDLRSRGRKLVLQYHGGSPCGGKSTKESRSAIHARASTPAPHRVEKLAKDDKDKTALRRKSATISFLCDRDPGNTQASISFVGTDPDECAYFFEARSAHACAHAEPHKPGSVGPGSVFGIILLIAVLVYVLGGVFYNRAVTNARGWRQLPNYSLWAGIWDFISDMFVIVWSWGARCLPSRRGYSHLNSNASSRNRNSDAENRLIDQLDEEWDD</sequence>
<evidence type="ECO:0000256" key="10">
    <source>
        <dbReference type="SAM" id="SignalP"/>
    </source>
</evidence>
<keyword evidence="2" id="KW-0813">Transport</keyword>
<evidence type="ECO:0000256" key="4">
    <source>
        <dbReference type="ARBA" id="ARBA00022729"/>
    </source>
</evidence>
<dbReference type="EMBL" id="JAIZPD010000003">
    <property type="protein sequence ID" value="KAH0966004.1"/>
    <property type="molecule type" value="Genomic_DNA"/>
</dbReference>
<reference evidence="12" key="1">
    <citation type="submission" date="2021-09" db="EMBL/GenBank/DDBJ databases">
        <title>A high-quality genome of the endoparasitic fungus Hirsutella rhossiliensis with a comparison of Hirsutella genomes reveals transposable elements contributing to genome size variation.</title>
        <authorList>
            <person name="Lin R."/>
            <person name="Jiao Y."/>
            <person name="Sun X."/>
            <person name="Ling J."/>
            <person name="Xie B."/>
            <person name="Cheng X."/>
        </authorList>
    </citation>
    <scope>NUCLEOTIDE SEQUENCE</scope>
    <source>
        <strain evidence="12">HR02</strain>
    </source>
</reference>
<dbReference type="Proteomes" id="UP000824596">
    <property type="component" value="Unassembled WGS sequence"/>
</dbReference>
<dbReference type="PANTHER" id="PTHR15071">
    <property type="entry name" value="MANNOSE-6-PHOSPHATE RECEPTOR FAMILY MEMBER"/>
    <property type="match status" value="1"/>
</dbReference>
<dbReference type="SUPFAM" id="SSF50911">
    <property type="entry name" value="Mannose 6-phosphate receptor domain"/>
    <property type="match status" value="1"/>
</dbReference>
<dbReference type="InterPro" id="IPR028927">
    <property type="entry name" value="Man-6-P_rcpt"/>
</dbReference>
<name>A0A9P8SL88_9HYPO</name>
<dbReference type="Gene3D" id="2.70.130.10">
    <property type="entry name" value="Mannose-6-phosphate receptor binding domain"/>
    <property type="match status" value="1"/>
</dbReference>
<dbReference type="GO" id="GO:0007034">
    <property type="term" value="P:vacuolar transport"/>
    <property type="evidence" value="ECO:0007669"/>
    <property type="project" value="TreeGrafter"/>
</dbReference>